<name>A0A8J5V8N2_ZIZPA</name>
<gene>
    <name evidence="1" type="ORF">GUJ93_ZPchr0001g29982</name>
</gene>
<dbReference type="AlphaFoldDB" id="A0A8J5V8N2"/>
<organism evidence="1 2">
    <name type="scientific">Zizania palustris</name>
    <name type="common">Northern wild rice</name>
    <dbReference type="NCBI Taxonomy" id="103762"/>
    <lineage>
        <taxon>Eukaryota</taxon>
        <taxon>Viridiplantae</taxon>
        <taxon>Streptophyta</taxon>
        <taxon>Embryophyta</taxon>
        <taxon>Tracheophyta</taxon>
        <taxon>Spermatophyta</taxon>
        <taxon>Magnoliopsida</taxon>
        <taxon>Liliopsida</taxon>
        <taxon>Poales</taxon>
        <taxon>Poaceae</taxon>
        <taxon>BOP clade</taxon>
        <taxon>Oryzoideae</taxon>
        <taxon>Oryzeae</taxon>
        <taxon>Zizaniinae</taxon>
        <taxon>Zizania</taxon>
    </lineage>
</organism>
<protein>
    <submittedName>
        <fullName evidence="1">Uncharacterized protein</fullName>
    </submittedName>
</protein>
<dbReference type="EMBL" id="JAAALK010000288">
    <property type="protein sequence ID" value="KAG8054525.1"/>
    <property type="molecule type" value="Genomic_DNA"/>
</dbReference>
<proteinExistence type="predicted"/>
<comment type="caution">
    <text evidence="1">The sequence shown here is derived from an EMBL/GenBank/DDBJ whole genome shotgun (WGS) entry which is preliminary data.</text>
</comment>
<dbReference type="Proteomes" id="UP000729402">
    <property type="component" value="Unassembled WGS sequence"/>
</dbReference>
<evidence type="ECO:0000313" key="2">
    <source>
        <dbReference type="Proteomes" id="UP000729402"/>
    </source>
</evidence>
<evidence type="ECO:0000313" key="1">
    <source>
        <dbReference type="EMBL" id="KAG8054525.1"/>
    </source>
</evidence>
<reference evidence="1" key="2">
    <citation type="submission" date="2021-02" db="EMBL/GenBank/DDBJ databases">
        <authorList>
            <person name="Kimball J.A."/>
            <person name="Haas M.W."/>
            <person name="Macchietto M."/>
            <person name="Kono T."/>
            <person name="Duquette J."/>
            <person name="Shao M."/>
        </authorList>
    </citation>
    <scope>NUCLEOTIDE SEQUENCE</scope>
    <source>
        <tissue evidence="1">Fresh leaf tissue</tissue>
    </source>
</reference>
<accession>A0A8J5V8N2</accession>
<sequence>MALALPQHRGFPHPSPGATRHYAALMAMTFLLEGDKLLELKLDARQAQGLISFKKMLQDLRDVHLIPSMDN</sequence>
<keyword evidence="2" id="KW-1185">Reference proteome</keyword>
<reference evidence="1" key="1">
    <citation type="journal article" date="2021" name="bioRxiv">
        <title>Whole Genome Assembly and Annotation of Northern Wild Rice, Zizania palustris L., Supports a Whole Genome Duplication in the Zizania Genus.</title>
        <authorList>
            <person name="Haas M."/>
            <person name="Kono T."/>
            <person name="Macchietto M."/>
            <person name="Millas R."/>
            <person name="McGilp L."/>
            <person name="Shao M."/>
            <person name="Duquette J."/>
            <person name="Hirsch C.N."/>
            <person name="Kimball J."/>
        </authorList>
    </citation>
    <scope>NUCLEOTIDE SEQUENCE</scope>
    <source>
        <tissue evidence="1">Fresh leaf tissue</tissue>
    </source>
</reference>